<dbReference type="GeneID" id="64599104"/>
<reference evidence="2" key="1">
    <citation type="journal article" date="2020" name="New Phytol.">
        <title>Comparative genomics reveals dynamic genome evolution in host specialist ectomycorrhizal fungi.</title>
        <authorList>
            <person name="Lofgren L.A."/>
            <person name="Nguyen N.H."/>
            <person name="Vilgalys R."/>
            <person name="Ruytinx J."/>
            <person name="Liao H.L."/>
            <person name="Branco S."/>
            <person name="Kuo A."/>
            <person name="LaButti K."/>
            <person name="Lipzen A."/>
            <person name="Andreopoulos W."/>
            <person name="Pangilinan J."/>
            <person name="Riley R."/>
            <person name="Hundley H."/>
            <person name="Na H."/>
            <person name="Barry K."/>
            <person name="Grigoriev I.V."/>
            <person name="Stajich J.E."/>
            <person name="Kennedy P.G."/>
        </authorList>
    </citation>
    <scope>NUCLEOTIDE SEQUENCE</scope>
    <source>
        <strain evidence="2">S12</strain>
    </source>
</reference>
<protein>
    <submittedName>
        <fullName evidence="2">Uncharacterized protein</fullName>
    </submittedName>
</protein>
<evidence type="ECO:0000313" key="3">
    <source>
        <dbReference type="Proteomes" id="UP000719766"/>
    </source>
</evidence>
<dbReference type="Pfam" id="PF00106">
    <property type="entry name" value="adh_short"/>
    <property type="match status" value="1"/>
</dbReference>
<dbReference type="EMBL" id="JABBWE010000085">
    <property type="protein sequence ID" value="KAG1787020.1"/>
    <property type="molecule type" value="Genomic_DNA"/>
</dbReference>
<dbReference type="SUPFAM" id="SSF51735">
    <property type="entry name" value="NAD(P)-binding Rossmann-fold domains"/>
    <property type="match status" value="1"/>
</dbReference>
<name>A0A9P7ADD6_9AGAM</name>
<dbReference type="Gene3D" id="3.40.50.720">
    <property type="entry name" value="NAD(P)-binding Rossmann-like Domain"/>
    <property type="match status" value="1"/>
</dbReference>
<keyword evidence="1" id="KW-0560">Oxidoreductase</keyword>
<keyword evidence="3" id="KW-1185">Reference proteome</keyword>
<proteinExistence type="predicted"/>
<evidence type="ECO:0000256" key="1">
    <source>
        <dbReference type="ARBA" id="ARBA00023002"/>
    </source>
</evidence>
<dbReference type="InterPro" id="IPR036291">
    <property type="entry name" value="NAD(P)-bd_dom_sf"/>
</dbReference>
<accession>A0A9P7ADD6</accession>
<dbReference type="InterPro" id="IPR002347">
    <property type="entry name" value="SDR_fam"/>
</dbReference>
<comment type="caution">
    <text evidence="2">The sequence shown here is derived from an EMBL/GenBank/DDBJ whole genome shotgun (WGS) entry which is preliminary data.</text>
</comment>
<dbReference type="GO" id="GO:0016491">
    <property type="term" value="F:oxidoreductase activity"/>
    <property type="evidence" value="ECO:0007669"/>
    <property type="project" value="UniProtKB-KW"/>
</dbReference>
<dbReference type="PANTHER" id="PTHR43157:SF31">
    <property type="entry name" value="PHOSPHATIDYLINOSITOL-GLYCAN BIOSYNTHESIS CLASS F PROTEIN"/>
    <property type="match status" value="1"/>
</dbReference>
<sequence>MGKLSFWRFFGEQGRDLPLPRESVDGKTVVIAGANVGLGFEASVHVANKKPSLLIATCRDIAKCNQTLEIMRVLLVLRERCPGTRPASFDSWPLELSSFDNVRSFVDRFDAEGPERLNILVANAGTFKPIYTRTQDDWEIMLQVNYISFALLTILLLPHLLHSATCDDPSRLVLVSSFGHYLAAPVLTGSRNWDHVLGAISAEKLGVSGPSRYNLSKMLQVAFVRELAARLPSPTPLVVTAVDPGFCHSSLQRELEKYCLLRMVLAFVKWLLRARTSEMGSRNIFYAALATDAQDLHGKYMSSCEVVEECDYLLSAEGKAFSERLWWETIEVLSKVDDRVSQIVNTYLPASST</sequence>
<gene>
    <name evidence="2" type="ORF">HD556DRAFT_1434556</name>
</gene>
<dbReference type="RefSeq" id="XP_041154404.1">
    <property type="nucleotide sequence ID" value="XM_041305340.1"/>
</dbReference>
<organism evidence="2 3">
    <name type="scientific">Suillus plorans</name>
    <dbReference type="NCBI Taxonomy" id="116603"/>
    <lineage>
        <taxon>Eukaryota</taxon>
        <taxon>Fungi</taxon>
        <taxon>Dikarya</taxon>
        <taxon>Basidiomycota</taxon>
        <taxon>Agaricomycotina</taxon>
        <taxon>Agaricomycetes</taxon>
        <taxon>Agaricomycetidae</taxon>
        <taxon>Boletales</taxon>
        <taxon>Suillineae</taxon>
        <taxon>Suillaceae</taxon>
        <taxon>Suillus</taxon>
    </lineage>
</organism>
<dbReference type="OrthoDB" id="542013at2759"/>
<dbReference type="PRINTS" id="PR00081">
    <property type="entry name" value="GDHRDH"/>
</dbReference>
<dbReference type="PANTHER" id="PTHR43157">
    <property type="entry name" value="PHOSPHATIDYLINOSITOL-GLYCAN BIOSYNTHESIS CLASS F PROTEIN-RELATED"/>
    <property type="match status" value="1"/>
</dbReference>
<dbReference type="Proteomes" id="UP000719766">
    <property type="component" value="Unassembled WGS sequence"/>
</dbReference>
<evidence type="ECO:0000313" key="2">
    <source>
        <dbReference type="EMBL" id="KAG1787020.1"/>
    </source>
</evidence>
<dbReference type="AlphaFoldDB" id="A0A9P7ADD6"/>